<protein>
    <submittedName>
        <fullName evidence="2">Uncharacterized protein</fullName>
    </submittedName>
</protein>
<gene>
    <name evidence="2" type="ORF">TNIN_286871</name>
</gene>
<name>A0A8X6WTZ4_9ARAC</name>
<feature type="region of interest" description="Disordered" evidence="1">
    <location>
        <begin position="32"/>
        <end position="56"/>
    </location>
</feature>
<proteinExistence type="predicted"/>
<organism evidence="2 3">
    <name type="scientific">Trichonephila inaurata madagascariensis</name>
    <dbReference type="NCBI Taxonomy" id="2747483"/>
    <lineage>
        <taxon>Eukaryota</taxon>
        <taxon>Metazoa</taxon>
        <taxon>Ecdysozoa</taxon>
        <taxon>Arthropoda</taxon>
        <taxon>Chelicerata</taxon>
        <taxon>Arachnida</taxon>
        <taxon>Araneae</taxon>
        <taxon>Araneomorphae</taxon>
        <taxon>Entelegynae</taxon>
        <taxon>Araneoidea</taxon>
        <taxon>Nephilidae</taxon>
        <taxon>Trichonephila</taxon>
        <taxon>Trichonephila inaurata</taxon>
    </lineage>
</organism>
<reference evidence="2" key="1">
    <citation type="submission" date="2020-08" db="EMBL/GenBank/DDBJ databases">
        <title>Multicomponent nature underlies the extraordinary mechanical properties of spider dragline silk.</title>
        <authorList>
            <person name="Kono N."/>
            <person name="Nakamura H."/>
            <person name="Mori M."/>
            <person name="Yoshida Y."/>
            <person name="Ohtoshi R."/>
            <person name="Malay A.D."/>
            <person name="Moran D.A.P."/>
            <person name="Tomita M."/>
            <person name="Numata K."/>
            <person name="Arakawa K."/>
        </authorList>
    </citation>
    <scope>NUCLEOTIDE SEQUENCE</scope>
</reference>
<accession>A0A8X6WTZ4</accession>
<dbReference type="EMBL" id="BMAV01001873">
    <property type="protein sequence ID" value="GFY40364.1"/>
    <property type="molecule type" value="Genomic_DNA"/>
</dbReference>
<evidence type="ECO:0000313" key="3">
    <source>
        <dbReference type="Proteomes" id="UP000886998"/>
    </source>
</evidence>
<dbReference type="Proteomes" id="UP000886998">
    <property type="component" value="Unassembled WGS sequence"/>
</dbReference>
<sequence>MTTSKFRPVIPVPSHAPAPLINASLRIGFLASRDRRGGSKRSSSSSKSDDMQKGFRKVSRCVRRRLELFFTSRAEARAGV</sequence>
<keyword evidence="3" id="KW-1185">Reference proteome</keyword>
<evidence type="ECO:0000313" key="2">
    <source>
        <dbReference type="EMBL" id="GFY40364.1"/>
    </source>
</evidence>
<evidence type="ECO:0000256" key="1">
    <source>
        <dbReference type="SAM" id="MobiDB-lite"/>
    </source>
</evidence>
<comment type="caution">
    <text evidence="2">The sequence shown here is derived from an EMBL/GenBank/DDBJ whole genome shotgun (WGS) entry which is preliminary data.</text>
</comment>
<dbReference type="AlphaFoldDB" id="A0A8X6WTZ4"/>